<dbReference type="EMBL" id="LR025085">
    <property type="protein sequence ID" value="VAX76325.1"/>
    <property type="molecule type" value="Genomic_DNA"/>
</dbReference>
<dbReference type="HAMAP" id="MF_02006">
    <property type="entry name" value="Tyr_tRNA_synth_type1"/>
    <property type="match status" value="1"/>
</dbReference>
<organism evidence="11 12">
    <name type="scientific">Buchnera aphidicola</name>
    <name type="common">Cinara strobi</name>
    <dbReference type="NCBI Taxonomy" id="1921549"/>
    <lineage>
        <taxon>Bacteria</taxon>
        <taxon>Pseudomonadati</taxon>
        <taxon>Pseudomonadota</taxon>
        <taxon>Gammaproteobacteria</taxon>
        <taxon>Enterobacterales</taxon>
        <taxon>Erwiniaceae</taxon>
        <taxon>Buchnera</taxon>
    </lineage>
</organism>
<evidence type="ECO:0000256" key="6">
    <source>
        <dbReference type="ARBA" id="ARBA00023146"/>
    </source>
</evidence>
<dbReference type="CDD" id="cd00805">
    <property type="entry name" value="TyrRS_core"/>
    <property type="match status" value="1"/>
</dbReference>
<keyword evidence="3 8" id="KW-0067">ATP-binding</keyword>
<protein>
    <recommendedName>
        <fullName evidence="8">Tyrosine--tRNA ligase</fullName>
        <ecNumber evidence="8">6.1.1.1</ecNumber>
    </recommendedName>
    <alternativeName>
        <fullName evidence="8">Tyrosyl-tRNA synthetase</fullName>
        <shortName evidence="8">TyrRS</shortName>
    </alternativeName>
</protein>
<sequence>MVSDINILDFLDKKNFFSQVFDREDLYMSLKNKHISVYCGFDPTSNSLHVGHLLPILCLKYFQDFGHRPIILLGGATGIVGDPSFKMYERKKHTLDFLRFNQSCLEKQLLVFFKNNNSNKNRVIILNNYSWLKDLSILSFLRKVGIYFPVNQMIHKESVKKRLFEKKTGMSFSEFTYSLLQAYDFSILYKKYGVKLQIGGSDQWGNILSGIRLVRKLYNEKVFGATTHLLTKPNGEKFGKTENCTIWLDKSRTSPYTFYQFWINITDQEVNNYISLFTRMNTDMMHVQFNDIDDIKNCINKKIFLADFLTELVHGKKSLLSVKRIVYILFGGGSINNMKEDDFLQLLQDGIPFITCKFYFDLSNVLVKSSLSSSLTQSRNMIISGAIKINGIVQTKKNYNFISSDKLFNQYTLLCRGRKNYVLVKWEN</sequence>
<dbReference type="PROSITE" id="PS00178">
    <property type="entry name" value="AA_TRNA_LIGASE_I"/>
    <property type="match status" value="1"/>
</dbReference>
<evidence type="ECO:0000256" key="4">
    <source>
        <dbReference type="ARBA" id="ARBA00022884"/>
    </source>
</evidence>
<comment type="function">
    <text evidence="8">Catalyzes the attachment of tyrosine to tRNA(Tyr) in a two-step reaction: tyrosine is first activated by ATP to form Tyr-AMP and then transferred to the acceptor end of tRNA(Tyr).</text>
</comment>
<comment type="subcellular location">
    <subcellularLocation>
        <location evidence="8">Cytoplasm</location>
    </subcellularLocation>
</comment>
<evidence type="ECO:0000256" key="5">
    <source>
        <dbReference type="ARBA" id="ARBA00022917"/>
    </source>
</evidence>
<dbReference type="PANTHER" id="PTHR11766">
    <property type="entry name" value="TYROSYL-TRNA SYNTHETASE"/>
    <property type="match status" value="1"/>
</dbReference>
<dbReference type="GO" id="GO:0006437">
    <property type="term" value="P:tyrosyl-tRNA aminoacylation"/>
    <property type="evidence" value="ECO:0007669"/>
    <property type="project" value="UniProtKB-UniRule"/>
</dbReference>
<evidence type="ECO:0000256" key="3">
    <source>
        <dbReference type="ARBA" id="ARBA00022840"/>
    </source>
</evidence>
<dbReference type="OrthoDB" id="9804243at2"/>
<evidence type="ECO:0000313" key="11">
    <source>
        <dbReference type="EMBL" id="VAX76325.1"/>
    </source>
</evidence>
<feature type="short sequence motif" description="'HIGH' region" evidence="8">
    <location>
        <begin position="43"/>
        <end position="52"/>
    </location>
</feature>
<dbReference type="Pfam" id="PF00579">
    <property type="entry name" value="tRNA-synt_1b"/>
    <property type="match status" value="1"/>
</dbReference>
<dbReference type="SUPFAM" id="SSF55174">
    <property type="entry name" value="Alpha-L RNA-binding motif"/>
    <property type="match status" value="1"/>
</dbReference>
<dbReference type="InterPro" id="IPR002942">
    <property type="entry name" value="S4_RNA-bd"/>
</dbReference>
<proteinExistence type="inferred from homology"/>
<feature type="binding site" evidence="8">
    <location>
        <position position="177"/>
    </location>
    <ligand>
        <name>L-tyrosine</name>
        <dbReference type="ChEBI" id="CHEBI:58315"/>
    </ligand>
</feature>
<dbReference type="InterPro" id="IPR014729">
    <property type="entry name" value="Rossmann-like_a/b/a_fold"/>
</dbReference>
<dbReference type="EC" id="6.1.1.1" evidence="8"/>
<name>A0A3B1E047_9GAMM</name>
<evidence type="ECO:0000313" key="12">
    <source>
        <dbReference type="Proteomes" id="UP000271849"/>
    </source>
</evidence>
<keyword evidence="5 8" id="KW-0648">Protein biosynthesis</keyword>
<feature type="domain" description="RNA-binding S4" evidence="10">
    <location>
        <begin position="360"/>
        <end position="422"/>
    </location>
</feature>
<dbReference type="Pfam" id="PF22421">
    <property type="entry name" value="SYY_C-terminal"/>
    <property type="match status" value="1"/>
</dbReference>
<evidence type="ECO:0000259" key="10">
    <source>
        <dbReference type="SMART" id="SM00363"/>
    </source>
</evidence>
<dbReference type="InterPro" id="IPR002305">
    <property type="entry name" value="aa-tRNA-synth_Ic"/>
</dbReference>
<dbReference type="Gene3D" id="3.10.290.10">
    <property type="entry name" value="RNA-binding S4 domain"/>
    <property type="match status" value="1"/>
</dbReference>
<dbReference type="PANTHER" id="PTHR11766:SF0">
    <property type="entry name" value="TYROSINE--TRNA LIGASE, MITOCHONDRIAL"/>
    <property type="match status" value="1"/>
</dbReference>
<feature type="binding site" evidence="8">
    <location>
        <position position="38"/>
    </location>
    <ligand>
        <name>L-tyrosine</name>
        <dbReference type="ChEBI" id="CHEBI:58315"/>
    </ligand>
</feature>
<dbReference type="GO" id="GO:0003723">
    <property type="term" value="F:RNA binding"/>
    <property type="evidence" value="ECO:0007669"/>
    <property type="project" value="UniProtKB-KW"/>
</dbReference>
<evidence type="ECO:0000256" key="9">
    <source>
        <dbReference type="PROSITE-ProRule" id="PRU00182"/>
    </source>
</evidence>
<gene>
    <name evidence="8 11" type="primary">tyrS</name>
    <name evidence="11" type="ORF">BUCINSTRO3249_0082</name>
</gene>
<evidence type="ECO:0000256" key="2">
    <source>
        <dbReference type="ARBA" id="ARBA00022741"/>
    </source>
</evidence>
<evidence type="ECO:0000256" key="7">
    <source>
        <dbReference type="ARBA" id="ARBA00048248"/>
    </source>
</evidence>
<dbReference type="RefSeq" id="WP_158348973.1">
    <property type="nucleotide sequence ID" value="NZ_LR025085.1"/>
</dbReference>
<feature type="binding site" evidence="8">
    <location>
        <position position="240"/>
    </location>
    <ligand>
        <name>ATP</name>
        <dbReference type="ChEBI" id="CHEBI:30616"/>
    </ligand>
</feature>
<dbReference type="GO" id="GO:0004831">
    <property type="term" value="F:tyrosine-tRNA ligase activity"/>
    <property type="evidence" value="ECO:0007669"/>
    <property type="project" value="UniProtKB-UniRule"/>
</dbReference>
<keyword evidence="2 8" id="KW-0547">Nucleotide-binding</keyword>
<dbReference type="GO" id="GO:0005829">
    <property type="term" value="C:cytosol"/>
    <property type="evidence" value="ECO:0007669"/>
    <property type="project" value="TreeGrafter"/>
</dbReference>
<dbReference type="Gene3D" id="1.10.240.10">
    <property type="entry name" value="Tyrosyl-Transfer RNA Synthetase"/>
    <property type="match status" value="1"/>
</dbReference>
<comment type="similarity">
    <text evidence="8">Belongs to the class-I aminoacyl-tRNA synthetase family. TyrS type 1 subfamily.</text>
</comment>
<comment type="subunit">
    <text evidence="8">Homodimer.</text>
</comment>
<dbReference type="InterPro" id="IPR002307">
    <property type="entry name" value="Tyr-tRNA-ligase"/>
</dbReference>
<evidence type="ECO:0000256" key="1">
    <source>
        <dbReference type="ARBA" id="ARBA00022598"/>
    </source>
</evidence>
<accession>A0A3B1E047</accession>
<dbReference type="InterPro" id="IPR001412">
    <property type="entry name" value="aa-tRNA-synth_I_CS"/>
</dbReference>
<dbReference type="AlphaFoldDB" id="A0A3B1E047"/>
<dbReference type="PROSITE" id="PS50889">
    <property type="entry name" value="S4"/>
    <property type="match status" value="1"/>
</dbReference>
<evidence type="ECO:0000256" key="8">
    <source>
        <dbReference type="HAMAP-Rule" id="MF_02006"/>
    </source>
</evidence>
<keyword evidence="8" id="KW-0963">Cytoplasm</keyword>
<dbReference type="STRING" id="1921549.GCA_900128825_00082"/>
<dbReference type="InterPro" id="IPR024088">
    <property type="entry name" value="Tyr-tRNA-ligase_bac-type"/>
</dbReference>
<keyword evidence="1 8" id="KW-0436">Ligase</keyword>
<dbReference type="InterPro" id="IPR054608">
    <property type="entry name" value="SYY-like_C"/>
</dbReference>
<dbReference type="InterPro" id="IPR036986">
    <property type="entry name" value="S4_RNA-bd_sf"/>
</dbReference>
<dbReference type="GO" id="GO:0005524">
    <property type="term" value="F:ATP binding"/>
    <property type="evidence" value="ECO:0007669"/>
    <property type="project" value="UniProtKB-UniRule"/>
</dbReference>
<comment type="catalytic activity">
    <reaction evidence="7 8">
        <text>tRNA(Tyr) + L-tyrosine + ATP = L-tyrosyl-tRNA(Tyr) + AMP + diphosphate + H(+)</text>
        <dbReference type="Rhea" id="RHEA:10220"/>
        <dbReference type="Rhea" id="RHEA-COMP:9706"/>
        <dbReference type="Rhea" id="RHEA-COMP:9707"/>
        <dbReference type="ChEBI" id="CHEBI:15378"/>
        <dbReference type="ChEBI" id="CHEBI:30616"/>
        <dbReference type="ChEBI" id="CHEBI:33019"/>
        <dbReference type="ChEBI" id="CHEBI:58315"/>
        <dbReference type="ChEBI" id="CHEBI:78442"/>
        <dbReference type="ChEBI" id="CHEBI:78536"/>
        <dbReference type="ChEBI" id="CHEBI:456215"/>
        <dbReference type="EC" id="6.1.1.1"/>
    </reaction>
</comment>
<dbReference type="InterPro" id="IPR024107">
    <property type="entry name" value="Tyr-tRNA-ligase_bac_1"/>
</dbReference>
<keyword evidence="4 9" id="KW-0694">RNA-binding</keyword>
<keyword evidence="6 8" id="KW-0030">Aminoacyl-tRNA synthetase</keyword>
<dbReference type="PRINTS" id="PR01040">
    <property type="entry name" value="TRNASYNTHTYR"/>
</dbReference>
<dbReference type="Gene3D" id="3.40.50.620">
    <property type="entry name" value="HUPs"/>
    <property type="match status" value="1"/>
</dbReference>
<dbReference type="SMART" id="SM00363">
    <property type="entry name" value="S4"/>
    <property type="match status" value="1"/>
</dbReference>
<feature type="binding site" evidence="8">
    <location>
        <position position="181"/>
    </location>
    <ligand>
        <name>L-tyrosine</name>
        <dbReference type="ChEBI" id="CHEBI:58315"/>
    </ligand>
</feature>
<dbReference type="SUPFAM" id="SSF52374">
    <property type="entry name" value="Nucleotidylyl transferase"/>
    <property type="match status" value="1"/>
</dbReference>
<dbReference type="NCBIfam" id="TIGR00234">
    <property type="entry name" value="tyrS"/>
    <property type="match status" value="1"/>
</dbReference>
<dbReference type="Proteomes" id="UP000271849">
    <property type="component" value="Chromosome"/>
</dbReference>
<reference evidence="12" key="1">
    <citation type="submission" date="2018-09" db="EMBL/GenBank/DDBJ databases">
        <authorList>
            <person name="Manzano-Marin A."/>
            <person name="Manzano-Marin A."/>
        </authorList>
    </citation>
    <scope>NUCLEOTIDE SEQUENCE [LARGE SCALE GENOMIC DNA]</scope>
    <source>
        <strain evidence="12">BuCistrobi</strain>
    </source>
</reference>
<feature type="short sequence motif" description="'KMSKS' region" evidence="8">
    <location>
        <begin position="237"/>
        <end position="241"/>
    </location>
</feature>